<accession>A0A1G9F0W9</accession>
<dbReference type="AlphaFoldDB" id="A0A1G9F0W9"/>
<gene>
    <name evidence="1" type="ORF">SAMN04487820_113112</name>
</gene>
<organism evidence="1 2">
    <name type="scientific">Actinopolyspora mzabensis</name>
    <dbReference type="NCBI Taxonomy" id="995066"/>
    <lineage>
        <taxon>Bacteria</taxon>
        <taxon>Bacillati</taxon>
        <taxon>Actinomycetota</taxon>
        <taxon>Actinomycetes</taxon>
        <taxon>Actinopolysporales</taxon>
        <taxon>Actinopolysporaceae</taxon>
        <taxon>Actinopolyspora</taxon>
    </lineage>
</organism>
<dbReference type="EMBL" id="FNFM01000013">
    <property type="protein sequence ID" value="SDK81971.1"/>
    <property type="molecule type" value="Genomic_DNA"/>
</dbReference>
<protein>
    <recommendedName>
        <fullName evidence="3">Pyridoxamine 5'-phosphate oxidase</fullName>
    </recommendedName>
</protein>
<proteinExistence type="predicted"/>
<reference evidence="2" key="1">
    <citation type="submission" date="2016-10" db="EMBL/GenBank/DDBJ databases">
        <authorList>
            <person name="Varghese N."/>
            <person name="Submissions S."/>
        </authorList>
    </citation>
    <scope>NUCLEOTIDE SEQUENCE [LARGE SCALE GENOMIC DNA]</scope>
    <source>
        <strain evidence="2">DSM 45460</strain>
    </source>
</reference>
<dbReference type="RefSeq" id="WP_143013150.1">
    <property type="nucleotide sequence ID" value="NZ_FNFM01000013.1"/>
</dbReference>
<keyword evidence="2" id="KW-1185">Reference proteome</keyword>
<name>A0A1G9F0W9_ACTMZ</name>
<evidence type="ECO:0000313" key="1">
    <source>
        <dbReference type="EMBL" id="SDK81971.1"/>
    </source>
</evidence>
<dbReference type="OrthoDB" id="4933758at2"/>
<dbReference type="Proteomes" id="UP000199213">
    <property type="component" value="Unassembled WGS sequence"/>
</dbReference>
<evidence type="ECO:0000313" key="2">
    <source>
        <dbReference type="Proteomes" id="UP000199213"/>
    </source>
</evidence>
<evidence type="ECO:0008006" key="3">
    <source>
        <dbReference type="Google" id="ProtNLM"/>
    </source>
</evidence>
<sequence>MRRIRSVWRGALTGELCWVDSEGCPNGIAVTPLLRGEVPCVALPYSHRWIVRLLAAASEVGFAVTDGRSLRAGRGGMVAFGPVRVIDDLSGSLFGEQLLEQELRKYPPSRALVDSLLLRRENWWWMPRVIVELSGVNRVVEPARRDDPARNALLIHGSETATVSAVALGARGADRMEITPLDDALPTDGVAGMVFGYDYTSTDLERWESWRFSGSLERGSFEITRGEGTPGEKSRPLGLLERIRRRHRIAKACRGEITAAERRTAGGSREVSRTP</sequence>